<evidence type="ECO:0000256" key="1">
    <source>
        <dbReference type="SAM" id="Coils"/>
    </source>
</evidence>
<organism evidence="2 3">
    <name type="scientific">Holothuria leucospilota</name>
    <name type="common">Black long sea cucumber</name>
    <name type="synonym">Mertensiothuria leucospilota</name>
    <dbReference type="NCBI Taxonomy" id="206669"/>
    <lineage>
        <taxon>Eukaryota</taxon>
        <taxon>Metazoa</taxon>
        <taxon>Echinodermata</taxon>
        <taxon>Eleutherozoa</taxon>
        <taxon>Echinozoa</taxon>
        <taxon>Holothuroidea</taxon>
        <taxon>Aspidochirotacea</taxon>
        <taxon>Aspidochirotida</taxon>
        <taxon>Holothuriidae</taxon>
        <taxon>Holothuria</taxon>
    </lineage>
</organism>
<dbReference type="AlphaFoldDB" id="A0A9Q1BFN9"/>
<name>A0A9Q1BFN9_HOLLE</name>
<reference evidence="2" key="1">
    <citation type="submission" date="2021-10" db="EMBL/GenBank/DDBJ databases">
        <title>Tropical sea cucumber genome reveals ecological adaptation and Cuvierian tubules defense mechanism.</title>
        <authorList>
            <person name="Chen T."/>
        </authorList>
    </citation>
    <scope>NUCLEOTIDE SEQUENCE</scope>
    <source>
        <strain evidence="2">Nanhai2018</strain>
        <tissue evidence="2">Muscle</tissue>
    </source>
</reference>
<dbReference type="Proteomes" id="UP001152320">
    <property type="component" value="Chromosome 20"/>
</dbReference>
<proteinExistence type="predicted"/>
<dbReference type="EMBL" id="JAIZAY010000020">
    <property type="protein sequence ID" value="KAJ8022892.1"/>
    <property type="molecule type" value="Genomic_DNA"/>
</dbReference>
<evidence type="ECO:0000313" key="3">
    <source>
        <dbReference type="Proteomes" id="UP001152320"/>
    </source>
</evidence>
<feature type="coiled-coil region" evidence="1">
    <location>
        <begin position="27"/>
        <end position="71"/>
    </location>
</feature>
<keyword evidence="1" id="KW-0175">Coiled coil</keyword>
<accession>A0A9Q1BFN9</accession>
<evidence type="ECO:0000313" key="2">
    <source>
        <dbReference type="EMBL" id="KAJ8022892.1"/>
    </source>
</evidence>
<gene>
    <name evidence="2" type="ORF">HOLleu_37913</name>
</gene>
<protein>
    <submittedName>
        <fullName evidence="2">Uncharacterized protein</fullName>
    </submittedName>
</protein>
<comment type="caution">
    <text evidence="2">The sequence shown here is derived from an EMBL/GenBank/DDBJ whole genome shotgun (WGS) entry which is preliminary data.</text>
</comment>
<sequence length="71" mass="8202">MSVTGDLEVERLVEVGKTLGLEAEKLQEFVEKERARLKAERDLEREERAEAREAQKETLQLQLEIESVECS</sequence>
<keyword evidence="3" id="KW-1185">Reference proteome</keyword>